<sequence length="336" mass="37668">MPNSETFDFQTYDSKLLRTGLKKSVLLRFDESEQSGLFPVNTVKGSEEGPTLLVLAAVHGDEYEGVRALIELYRNLQANDIRGTLIMVPVANVSSYYSGNRTTLVDGLNLARVFPGSLNGTFTERLAFALNHTLIAKADFLLDLHSGGTHYAMPLMVGYYENDSTECGRKSKAAAEAFGIEVIWGHEEVAPGRTVSTATDCGIPWLYIEGYGGRRIRDYEYKHYYEGTLRLLKHMGMLITPENWIRDEPLALKYRFLGDGDLDKAPVAEQDGFFVPAVKLLDKVDKGQTIGMIYDWFGDELQVVRSHQDGYVMMLREVPYTLKGEGLFTIANHQII</sequence>
<feature type="domain" description="Succinylglutamate desuccinylase/Aspartoacylase catalytic" evidence="5">
    <location>
        <begin position="49"/>
        <end position="234"/>
    </location>
</feature>
<dbReference type="PIRSF" id="PIRSF039012">
    <property type="entry name" value="ASP"/>
    <property type="match status" value="1"/>
</dbReference>
<dbReference type="PANTHER" id="PTHR37326">
    <property type="entry name" value="BLL3975 PROTEIN"/>
    <property type="match status" value="1"/>
</dbReference>
<dbReference type="Proteomes" id="UP001165962">
    <property type="component" value="Unassembled WGS sequence"/>
</dbReference>
<dbReference type="CDD" id="cd06230">
    <property type="entry name" value="M14_ASTE_ASPA_like"/>
    <property type="match status" value="1"/>
</dbReference>
<dbReference type="InterPro" id="IPR053138">
    <property type="entry name" value="N-alpha-Ac-DABA_deacetylase"/>
</dbReference>
<gene>
    <name evidence="6" type="ORF">G9U52_23320</name>
</gene>
<evidence type="ECO:0000313" key="6">
    <source>
        <dbReference type="EMBL" id="NHN32754.1"/>
    </source>
</evidence>
<dbReference type="RefSeq" id="WP_166153055.1">
    <property type="nucleotide sequence ID" value="NZ_JAAOIW010000009.1"/>
</dbReference>
<evidence type="ECO:0000313" key="7">
    <source>
        <dbReference type="Proteomes" id="UP001165962"/>
    </source>
</evidence>
<dbReference type="InterPro" id="IPR055438">
    <property type="entry name" value="AstE_AspA_cat"/>
</dbReference>
<comment type="caution">
    <text evidence="6">The sequence shown here is derived from an EMBL/GenBank/DDBJ whole genome shotgun (WGS) entry which is preliminary data.</text>
</comment>
<keyword evidence="7" id="KW-1185">Reference proteome</keyword>
<protein>
    <recommendedName>
        <fullName evidence="5">Succinylglutamate desuccinylase/Aspartoacylase catalytic domain-containing protein</fullName>
    </recommendedName>
</protein>
<dbReference type="EMBL" id="JAAOIW010000009">
    <property type="protein sequence ID" value="NHN32754.1"/>
    <property type="molecule type" value="Genomic_DNA"/>
</dbReference>
<evidence type="ECO:0000256" key="4">
    <source>
        <dbReference type="ARBA" id="ARBA00022833"/>
    </source>
</evidence>
<organism evidence="6 7">
    <name type="scientific">Paenibacillus agricola</name>
    <dbReference type="NCBI Taxonomy" id="2716264"/>
    <lineage>
        <taxon>Bacteria</taxon>
        <taxon>Bacillati</taxon>
        <taxon>Bacillota</taxon>
        <taxon>Bacilli</taxon>
        <taxon>Bacillales</taxon>
        <taxon>Paenibacillaceae</taxon>
        <taxon>Paenibacillus</taxon>
    </lineage>
</organism>
<evidence type="ECO:0000259" key="5">
    <source>
        <dbReference type="Pfam" id="PF24827"/>
    </source>
</evidence>
<keyword evidence="3" id="KW-0378">Hydrolase</keyword>
<comment type="cofactor">
    <cofactor evidence="1">
        <name>Zn(2+)</name>
        <dbReference type="ChEBI" id="CHEBI:29105"/>
    </cofactor>
</comment>
<evidence type="ECO:0000256" key="3">
    <source>
        <dbReference type="ARBA" id="ARBA00022801"/>
    </source>
</evidence>
<name>A0ABX0JET8_9BACL</name>
<dbReference type="Gene3D" id="3.40.630.10">
    <property type="entry name" value="Zn peptidases"/>
    <property type="match status" value="1"/>
</dbReference>
<dbReference type="PANTHER" id="PTHR37326:SF1">
    <property type="entry name" value="BLL3975 PROTEIN"/>
    <property type="match status" value="1"/>
</dbReference>
<keyword evidence="2" id="KW-0479">Metal-binding</keyword>
<evidence type="ECO:0000256" key="2">
    <source>
        <dbReference type="ARBA" id="ARBA00022723"/>
    </source>
</evidence>
<evidence type="ECO:0000256" key="1">
    <source>
        <dbReference type="ARBA" id="ARBA00001947"/>
    </source>
</evidence>
<dbReference type="SUPFAM" id="SSF53187">
    <property type="entry name" value="Zn-dependent exopeptidases"/>
    <property type="match status" value="1"/>
</dbReference>
<proteinExistence type="predicted"/>
<keyword evidence="4" id="KW-0862">Zinc</keyword>
<accession>A0ABX0JET8</accession>
<reference evidence="6" key="1">
    <citation type="submission" date="2020-03" db="EMBL/GenBank/DDBJ databases">
        <title>Draft sequencing of Paenibacilllus sp. S3N08.</title>
        <authorList>
            <person name="Kim D.-U."/>
        </authorList>
    </citation>
    <scope>NUCLEOTIDE SEQUENCE</scope>
    <source>
        <strain evidence="6">S3N08</strain>
    </source>
</reference>
<dbReference type="InterPro" id="IPR043795">
    <property type="entry name" value="N-alpha-Ac-DABA-like"/>
</dbReference>
<dbReference type="Pfam" id="PF24827">
    <property type="entry name" value="AstE_AspA_cat"/>
    <property type="match status" value="1"/>
</dbReference>